<organism evidence="1">
    <name type="scientific">Rhizophora mucronata</name>
    <name type="common">Asiatic mangrove</name>
    <dbReference type="NCBI Taxonomy" id="61149"/>
    <lineage>
        <taxon>Eukaryota</taxon>
        <taxon>Viridiplantae</taxon>
        <taxon>Streptophyta</taxon>
        <taxon>Embryophyta</taxon>
        <taxon>Tracheophyta</taxon>
        <taxon>Spermatophyta</taxon>
        <taxon>Magnoliopsida</taxon>
        <taxon>eudicotyledons</taxon>
        <taxon>Gunneridae</taxon>
        <taxon>Pentapetalae</taxon>
        <taxon>rosids</taxon>
        <taxon>fabids</taxon>
        <taxon>Malpighiales</taxon>
        <taxon>Rhizophoraceae</taxon>
        <taxon>Rhizophora</taxon>
    </lineage>
</organism>
<accession>A0A2P2N7T4</accession>
<dbReference type="EMBL" id="GGEC01057972">
    <property type="protein sequence ID" value="MBX38456.1"/>
    <property type="molecule type" value="Transcribed_RNA"/>
</dbReference>
<protein>
    <submittedName>
        <fullName evidence="1">Uncharacterized protein</fullName>
    </submittedName>
</protein>
<dbReference type="AlphaFoldDB" id="A0A2P2N7T4"/>
<evidence type="ECO:0000313" key="1">
    <source>
        <dbReference type="EMBL" id="MBX38456.1"/>
    </source>
</evidence>
<sequence length="52" mass="5853">MFGVMEYRPTTDNCLNHGLRYSYDSSLSSIQLDEIIDINMALSCTTSCKVKS</sequence>
<name>A0A2P2N7T4_RHIMU</name>
<reference evidence="1" key="1">
    <citation type="submission" date="2018-02" db="EMBL/GenBank/DDBJ databases">
        <title>Rhizophora mucronata_Transcriptome.</title>
        <authorList>
            <person name="Meera S.P."/>
            <person name="Sreeshan A."/>
            <person name="Augustine A."/>
        </authorList>
    </citation>
    <scope>NUCLEOTIDE SEQUENCE</scope>
    <source>
        <tissue evidence="1">Leaf</tissue>
    </source>
</reference>
<proteinExistence type="predicted"/>